<evidence type="ECO:0000313" key="1">
    <source>
        <dbReference type="EMBL" id="CBH75232.1"/>
    </source>
</evidence>
<sequence length="195" mass="20586">MQKLLVRIAAAVAALSLFASAAQASADVPRARYSDVASYVGAPKLAVTLSMILAGGGPARFQTTRLLGVLAGSKTKAEVAKLTKEYGKASVVSFLTVFNYVVDDALKIVKQEHVALPSSPNPSPSNGKALAAALYHLGVTNGGFDVEYMLDGLVSHPIHVRVMNDIDLKYGRPADANYHKVLQTAMTDLKGVYGL</sequence>
<organism evidence="1">
    <name type="scientific">mine drainage metagenome</name>
    <dbReference type="NCBI Taxonomy" id="410659"/>
    <lineage>
        <taxon>unclassified sequences</taxon>
        <taxon>metagenomes</taxon>
        <taxon>ecological metagenomes</taxon>
    </lineage>
</organism>
<gene>
    <name evidence="1" type="ORF">CARN1_1557</name>
</gene>
<accession>E6PFJ6</accession>
<dbReference type="EMBL" id="CABL01000006">
    <property type="protein sequence ID" value="CBH75232.1"/>
    <property type="molecule type" value="Genomic_DNA"/>
</dbReference>
<reference evidence="1" key="1">
    <citation type="submission" date="2009-10" db="EMBL/GenBank/DDBJ databases">
        <title>Diversity of trophic interactions inside an arsenic-rich microbial ecosystem.</title>
        <authorList>
            <person name="Bertin P.N."/>
            <person name="Heinrich-Salmeron A."/>
            <person name="Pelletier E."/>
            <person name="Goulhen-Chollet F."/>
            <person name="Arsene-Ploetze F."/>
            <person name="Gallien S."/>
            <person name="Calteau A."/>
            <person name="Vallenet D."/>
            <person name="Casiot C."/>
            <person name="Chane-Woon-Ming B."/>
            <person name="Giloteaux L."/>
            <person name="Barakat M."/>
            <person name="Bonnefoy V."/>
            <person name="Bruneel O."/>
            <person name="Chandler M."/>
            <person name="Cleiss J."/>
            <person name="Duran R."/>
            <person name="Elbaz-Poulichet F."/>
            <person name="Fonknechten N."/>
            <person name="Lauga B."/>
            <person name="Mornico D."/>
            <person name="Ortet P."/>
            <person name="Schaeffer C."/>
            <person name="Siguier P."/>
            <person name="Alexander Thil Smith A."/>
            <person name="Van Dorsselaer A."/>
            <person name="Weissenbach J."/>
            <person name="Medigue C."/>
            <person name="Le Paslier D."/>
        </authorList>
    </citation>
    <scope>NUCLEOTIDE SEQUENCE</scope>
</reference>
<proteinExistence type="predicted"/>
<comment type="caution">
    <text evidence="1">The sequence shown here is derived from an EMBL/GenBank/DDBJ whole genome shotgun (WGS) entry which is preliminary data.</text>
</comment>
<dbReference type="AlphaFoldDB" id="E6PFJ6"/>
<name>E6PFJ6_9ZZZZ</name>
<protein>
    <submittedName>
        <fullName evidence="1">Uncharacterized protein</fullName>
    </submittedName>
</protein>